<protein>
    <submittedName>
        <fullName evidence="2">Uncharacterized protein</fullName>
    </submittedName>
</protein>
<sequence>MSKQNNTETFYKVITMFLLFFPLILFLPLLTYGVPNQTTTLILLICVSWNFVWHLLWIKYEKVTMAAKIIILLAPICFWFDICFLGWRTYSQDICRGRMRCEFADMLFFVRNGKNTHLINKWLGETAPHWTHSHIGGSPFSLVVDGNERVNTHSIVHQYYLPRILKLLPHDNARKQVLQCVCDSQNQLRFYQGLLMVCVMEWGFPEKKTAEEWWQKHQHFFIHESDGYEAAKTVVNWRLKIEEITRKKFGLRDRGTEVEVQLRAIEYLENGYRTKEKSFVREIAEDIIKPYHPVEPQWWK</sequence>
<keyword evidence="1" id="KW-0472">Membrane</keyword>
<feature type="transmembrane region" description="Helical" evidence="1">
    <location>
        <begin position="40"/>
        <end position="58"/>
    </location>
</feature>
<reference evidence="2 3" key="1">
    <citation type="submission" date="2019-08" db="EMBL/GenBank/DDBJ databases">
        <title>Complete genome sequence of Candidatus Uab amorphum.</title>
        <authorList>
            <person name="Shiratori T."/>
            <person name="Suzuki S."/>
            <person name="Kakizawa Y."/>
            <person name="Ishida K."/>
        </authorList>
    </citation>
    <scope>NUCLEOTIDE SEQUENCE [LARGE SCALE GENOMIC DNA]</scope>
    <source>
        <strain evidence="2 3">SRT547</strain>
    </source>
</reference>
<evidence type="ECO:0000256" key="1">
    <source>
        <dbReference type="SAM" id="Phobius"/>
    </source>
</evidence>
<keyword evidence="1" id="KW-0812">Transmembrane</keyword>
<proteinExistence type="predicted"/>
<dbReference type="RefSeq" id="WP_151970233.1">
    <property type="nucleotide sequence ID" value="NZ_AP019860.1"/>
</dbReference>
<evidence type="ECO:0000313" key="3">
    <source>
        <dbReference type="Proteomes" id="UP000326354"/>
    </source>
</evidence>
<gene>
    <name evidence="2" type="ORF">UABAM_04546</name>
</gene>
<accession>A0A5S9IS50</accession>
<keyword evidence="1" id="KW-1133">Transmembrane helix</keyword>
<feature type="transmembrane region" description="Helical" evidence="1">
    <location>
        <begin position="70"/>
        <end position="90"/>
    </location>
</feature>
<dbReference type="KEGG" id="uam:UABAM_04546"/>
<dbReference type="AlphaFoldDB" id="A0A5S9IS50"/>
<dbReference type="EMBL" id="AP019860">
    <property type="protein sequence ID" value="BBM86160.1"/>
    <property type="molecule type" value="Genomic_DNA"/>
</dbReference>
<dbReference type="Proteomes" id="UP000326354">
    <property type="component" value="Chromosome"/>
</dbReference>
<evidence type="ECO:0000313" key="2">
    <source>
        <dbReference type="EMBL" id="BBM86160.1"/>
    </source>
</evidence>
<organism evidence="2 3">
    <name type="scientific">Uabimicrobium amorphum</name>
    <dbReference type="NCBI Taxonomy" id="2596890"/>
    <lineage>
        <taxon>Bacteria</taxon>
        <taxon>Pseudomonadati</taxon>
        <taxon>Planctomycetota</taxon>
        <taxon>Candidatus Uabimicrobiia</taxon>
        <taxon>Candidatus Uabimicrobiales</taxon>
        <taxon>Candidatus Uabimicrobiaceae</taxon>
        <taxon>Candidatus Uabimicrobium</taxon>
    </lineage>
</organism>
<feature type="transmembrane region" description="Helical" evidence="1">
    <location>
        <begin position="12"/>
        <end position="34"/>
    </location>
</feature>
<keyword evidence="3" id="KW-1185">Reference proteome</keyword>
<name>A0A5S9IS50_UABAM</name>